<dbReference type="EMBL" id="SLUI01000003">
    <property type="protein sequence ID" value="TCL38817.1"/>
    <property type="molecule type" value="Genomic_DNA"/>
</dbReference>
<dbReference type="RefSeq" id="WP_132077167.1">
    <property type="nucleotide sequence ID" value="NZ_SLUI01000003.1"/>
</dbReference>
<feature type="domain" description="DUF1659" evidence="1">
    <location>
        <begin position="2"/>
        <end position="70"/>
    </location>
</feature>
<protein>
    <submittedName>
        <fullName evidence="2">Uncharacterized protein DUF1659</fullName>
    </submittedName>
</protein>
<dbReference type="InterPro" id="IPR012454">
    <property type="entry name" value="DUF1659"/>
</dbReference>
<keyword evidence="3" id="KW-1185">Reference proteome</keyword>
<sequence length="73" mass="7747">MAVQKVPQESNIAIKVQTGISATGSSVYATRNYPCKPATTDQDIFDVAVALGGLQKYAVSTIQRIDTADMLNA</sequence>
<reference evidence="2 3" key="1">
    <citation type="submission" date="2019-03" db="EMBL/GenBank/DDBJ databases">
        <title>Genomic Encyclopedia of Type Strains, Phase IV (KMG-IV): sequencing the most valuable type-strain genomes for metagenomic binning, comparative biology and taxonomic classification.</title>
        <authorList>
            <person name="Goeker M."/>
        </authorList>
    </citation>
    <scope>NUCLEOTIDE SEQUENCE [LARGE SCALE GENOMIC DNA]</scope>
    <source>
        <strain evidence="2 3">DSM 15969</strain>
    </source>
</reference>
<dbReference type="AlphaFoldDB" id="A0A4R1QA56"/>
<dbReference type="Proteomes" id="UP000295063">
    <property type="component" value="Unassembled WGS sequence"/>
</dbReference>
<organism evidence="2 3">
    <name type="scientific">Anaerospora hongkongensis</name>
    <dbReference type="NCBI Taxonomy" id="244830"/>
    <lineage>
        <taxon>Bacteria</taxon>
        <taxon>Bacillati</taxon>
        <taxon>Bacillota</taxon>
        <taxon>Negativicutes</taxon>
        <taxon>Selenomonadales</taxon>
        <taxon>Sporomusaceae</taxon>
        <taxon>Anaerospora</taxon>
    </lineage>
</organism>
<proteinExistence type="predicted"/>
<evidence type="ECO:0000313" key="3">
    <source>
        <dbReference type="Proteomes" id="UP000295063"/>
    </source>
</evidence>
<gene>
    <name evidence="2" type="ORF">EV210_103301</name>
</gene>
<name>A0A4R1QA56_9FIRM</name>
<evidence type="ECO:0000313" key="2">
    <source>
        <dbReference type="EMBL" id="TCL38817.1"/>
    </source>
</evidence>
<evidence type="ECO:0000259" key="1">
    <source>
        <dbReference type="Pfam" id="PF07872"/>
    </source>
</evidence>
<accession>A0A4R1QA56</accession>
<comment type="caution">
    <text evidence="2">The sequence shown here is derived from an EMBL/GenBank/DDBJ whole genome shotgun (WGS) entry which is preliminary data.</text>
</comment>
<dbReference type="OrthoDB" id="1954703at2"/>
<dbReference type="Pfam" id="PF07872">
    <property type="entry name" value="DUF1659"/>
    <property type="match status" value="1"/>
</dbReference>